<feature type="domain" description="Alanine racemase N-terminal" evidence="5">
    <location>
        <begin position="74"/>
        <end position="279"/>
    </location>
</feature>
<dbReference type="GO" id="GO:0030170">
    <property type="term" value="F:pyridoxal phosphate binding"/>
    <property type="evidence" value="ECO:0007669"/>
    <property type="project" value="UniProtKB-UniRule"/>
</dbReference>
<evidence type="ECO:0000259" key="5">
    <source>
        <dbReference type="Pfam" id="PF01168"/>
    </source>
</evidence>
<feature type="region of interest" description="Disordered" evidence="4">
    <location>
        <begin position="272"/>
        <end position="295"/>
    </location>
</feature>
<accession>A0A6A6WEN9</accession>
<dbReference type="Gene3D" id="3.20.20.10">
    <property type="entry name" value="Alanine racemase"/>
    <property type="match status" value="1"/>
</dbReference>
<dbReference type="HAMAP" id="MF_02087">
    <property type="entry name" value="PLP_homeostasis"/>
    <property type="match status" value="1"/>
</dbReference>
<sequence length="295" mass="32334">MPQEMHIKPERARQLLENLKYVADQVAAANKSQRQIRLIAVSKLHPASTILALHNPASLDPSSLPASVPPAHFHFGENYLQELQQKADILPKTIRWHFIGGLQSNKARPLAESVESLWCVSSVDSAKKADGLEKGRRALVERLASEKDEKSGEEDKEKTDLDKLRVHVQVNTSGEAAKSGVEPADTAALCRHIRDNCPHLQLLGLMTIGAIARSQSAKDGEENADFVCLRETRDRVAQELGVPEGELELSMGMSADFEEAIRQGSGEVRVGSTIFGQRPPKGEAKVLDDVEEGKD</sequence>
<evidence type="ECO:0000313" key="7">
    <source>
        <dbReference type="Proteomes" id="UP000799437"/>
    </source>
</evidence>
<evidence type="ECO:0000256" key="1">
    <source>
        <dbReference type="ARBA" id="ARBA00022898"/>
    </source>
</evidence>
<dbReference type="InterPro" id="IPR029066">
    <property type="entry name" value="PLP-binding_barrel"/>
</dbReference>
<dbReference type="InterPro" id="IPR011078">
    <property type="entry name" value="PyrdxlP_homeostasis"/>
</dbReference>
<evidence type="ECO:0000256" key="4">
    <source>
        <dbReference type="SAM" id="MobiDB-lite"/>
    </source>
</evidence>
<gene>
    <name evidence="6" type="ORF">EJ05DRAFT_255632</name>
</gene>
<proteinExistence type="inferred from homology"/>
<dbReference type="AlphaFoldDB" id="A0A6A6WEN9"/>
<dbReference type="PANTHER" id="PTHR10146:SF14">
    <property type="entry name" value="PYRIDOXAL PHOSPHATE HOMEOSTASIS PROTEIN"/>
    <property type="match status" value="1"/>
</dbReference>
<comment type="similarity">
    <text evidence="2 3">Belongs to the pyridoxal phosphate-binding protein YggS/PROSC family.</text>
</comment>
<keyword evidence="1 2" id="KW-0663">Pyridoxal phosphate</keyword>
<comment type="function">
    <text evidence="2">Pyridoxal 5'-phosphate (PLP)-binding protein, which may be involved in intracellular homeostatic regulation of pyridoxal 5'-phosphate (PLP), the active form of vitamin B6.</text>
</comment>
<feature type="modified residue" description="N6-(pyridoxal phosphate)lysine" evidence="2">
    <location>
        <position position="43"/>
    </location>
</feature>
<evidence type="ECO:0000256" key="2">
    <source>
        <dbReference type="HAMAP-Rule" id="MF_03225"/>
    </source>
</evidence>
<reference evidence="6" key="1">
    <citation type="journal article" date="2020" name="Stud. Mycol.">
        <title>101 Dothideomycetes genomes: a test case for predicting lifestyles and emergence of pathogens.</title>
        <authorList>
            <person name="Haridas S."/>
            <person name="Albert R."/>
            <person name="Binder M."/>
            <person name="Bloem J."/>
            <person name="Labutti K."/>
            <person name="Salamov A."/>
            <person name="Andreopoulos B."/>
            <person name="Baker S."/>
            <person name="Barry K."/>
            <person name="Bills G."/>
            <person name="Bluhm B."/>
            <person name="Cannon C."/>
            <person name="Castanera R."/>
            <person name="Culley D."/>
            <person name="Daum C."/>
            <person name="Ezra D."/>
            <person name="Gonzalez J."/>
            <person name="Henrissat B."/>
            <person name="Kuo A."/>
            <person name="Liang C."/>
            <person name="Lipzen A."/>
            <person name="Lutzoni F."/>
            <person name="Magnuson J."/>
            <person name="Mondo S."/>
            <person name="Nolan M."/>
            <person name="Ohm R."/>
            <person name="Pangilinan J."/>
            <person name="Park H.-J."/>
            <person name="Ramirez L."/>
            <person name="Alfaro M."/>
            <person name="Sun H."/>
            <person name="Tritt A."/>
            <person name="Yoshinaga Y."/>
            <person name="Zwiers L.-H."/>
            <person name="Turgeon B."/>
            <person name="Goodwin S."/>
            <person name="Spatafora J."/>
            <person name="Crous P."/>
            <person name="Grigoriev I."/>
        </authorList>
    </citation>
    <scope>NUCLEOTIDE SEQUENCE</scope>
    <source>
        <strain evidence="6">CBS 121739</strain>
    </source>
</reference>
<dbReference type="EMBL" id="ML996567">
    <property type="protein sequence ID" value="KAF2761183.1"/>
    <property type="molecule type" value="Genomic_DNA"/>
</dbReference>
<keyword evidence="7" id="KW-1185">Reference proteome</keyword>
<protein>
    <recommendedName>
        <fullName evidence="2">Pyridoxal phosphate homeostasis protein</fullName>
        <shortName evidence="2">PLP homeostasis protein</shortName>
    </recommendedName>
</protein>
<dbReference type="SUPFAM" id="SSF51419">
    <property type="entry name" value="PLP-binding barrel"/>
    <property type="match status" value="1"/>
</dbReference>
<dbReference type="CDD" id="cd06822">
    <property type="entry name" value="PLPDE_III_YBL036c_euk"/>
    <property type="match status" value="1"/>
</dbReference>
<dbReference type="Proteomes" id="UP000799437">
    <property type="component" value="Unassembled WGS sequence"/>
</dbReference>
<evidence type="ECO:0000313" key="6">
    <source>
        <dbReference type="EMBL" id="KAF2761183.1"/>
    </source>
</evidence>
<evidence type="ECO:0000256" key="3">
    <source>
        <dbReference type="RuleBase" id="RU004514"/>
    </source>
</evidence>
<dbReference type="GeneID" id="54481263"/>
<dbReference type="InterPro" id="IPR001608">
    <property type="entry name" value="Ala_racemase_N"/>
</dbReference>
<dbReference type="NCBIfam" id="TIGR00044">
    <property type="entry name" value="YggS family pyridoxal phosphate-dependent enzyme"/>
    <property type="match status" value="1"/>
</dbReference>
<dbReference type="Pfam" id="PF01168">
    <property type="entry name" value="Ala_racemase_N"/>
    <property type="match status" value="1"/>
</dbReference>
<dbReference type="OrthoDB" id="10264196at2759"/>
<feature type="compositionally biased region" description="Basic and acidic residues" evidence="4">
    <location>
        <begin position="280"/>
        <end position="295"/>
    </location>
</feature>
<organism evidence="6 7">
    <name type="scientific">Pseudovirgaria hyperparasitica</name>
    <dbReference type="NCBI Taxonomy" id="470096"/>
    <lineage>
        <taxon>Eukaryota</taxon>
        <taxon>Fungi</taxon>
        <taxon>Dikarya</taxon>
        <taxon>Ascomycota</taxon>
        <taxon>Pezizomycotina</taxon>
        <taxon>Dothideomycetes</taxon>
        <taxon>Dothideomycetes incertae sedis</taxon>
        <taxon>Acrospermales</taxon>
        <taxon>Acrospermaceae</taxon>
        <taxon>Pseudovirgaria</taxon>
    </lineage>
</organism>
<name>A0A6A6WEN9_9PEZI</name>
<dbReference type="RefSeq" id="XP_033603634.1">
    <property type="nucleotide sequence ID" value="XM_033740209.1"/>
</dbReference>
<dbReference type="PROSITE" id="PS01211">
    <property type="entry name" value="UPF0001"/>
    <property type="match status" value="1"/>
</dbReference>
<dbReference type="PANTHER" id="PTHR10146">
    <property type="entry name" value="PROLINE SYNTHETASE CO-TRANSCRIBED BACTERIAL HOMOLOG PROTEIN"/>
    <property type="match status" value="1"/>
</dbReference>